<dbReference type="EMBL" id="LCIH01000015">
    <property type="protein sequence ID" value="KKT51158.1"/>
    <property type="molecule type" value="Genomic_DNA"/>
</dbReference>
<dbReference type="Proteomes" id="UP000034006">
    <property type="component" value="Unassembled WGS sequence"/>
</dbReference>
<feature type="transmembrane region" description="Helical" evidence="1">
    <location>
        <begin position="78"/>
        <end position="97"/>
    </location>
</feature>
<keyword evidence="1" id="KW-0472">Membrane</keyword>
<comment type="caution">
    <text evidence="2">The sequence shown here is derived from an EMBL/GenBank/DDBJ whole genome shotgun (WGS) entry which is preliminary data.</text>
</comment>
<organism evidence="2 3">
    <name type="scientific">Candidatus Collierbacteria bacterium GW2011_GWB2_44_22</name>
    <dbReference type="NCBI Taxonomy" id="1618387"/>
    <lineage>
        <taxon>Bacteria</taxon>
        <taxon>Candidatus Collieribacteriota</taxon>
    </lineage>
</organism>
<gene>
    <name evidence="2" type="ORF">UW44_C0015G0029</name>
</gene>
<sequence length="102" mass="10922">MLIAGWVVILLMGIMLAWLWKSLPPQLPWFYSLPGGEQQLVNKMVLVGILPGTMVILGITRALAGWAGKGDAPVETTLMAGSLLAVGILAAGFFRVMQIFAL</sequence>
<evidence type="ECO:0000313" key="3">
    <source>
        <dbReference type="Proteomes" id="UP000034006"/>
    </source>
</evidence>
<keyword evidence="1" id="KW-1133">Transmembrane helix</keyword>
<dbReference type="AlphaFoldDB" id="A0A0G1HWZ7"/>
<name>A0A0G1HWZ7_9BACT</name>
<reference evidence="2 3" key="1">
    <citation type="journal article" date="2015" name="Nature">
        <title>rRNA introns, odd ribosomes, and small enigmatic genomes across a large radiation of phyla.</title>
        <authorList>
            <person name="Brown C.T."/>
            <person name="Hug L.A."/>
            <person name="Thomas B.C."/>
            <person name="Sharon I."/>
            <person name="Castelle C.J."/>
            <person name="Singh A."/>
            <person name="Wilkins M.J."/>
            <person name="Williams K.H."/>
            <person name="Banfield J.F."/>
        </authorList>
    </citation>
    <scope>NUCLEOTIDE SEQUENCE [LARGE SCALE GENOMIC DNA]</scope>
</reference>
<protein>
    <recommendedName>
        <fullName evidence="4">DUF1648 domain-containing protein</fullName>
    </recommendedName>
</protein>
<evidence type="ECO:0008006" key="4">
    <source>
        <dbReference type="Google" id="ProtNLM"/>
    </source>
</evidence>
<dbReference type="STRING" id="1618387.UW44_C0015G0029"/>
<evidence type="ECO:0000256" key="1">
    <source>
        <dbReference type="SAM" id="Phobius"/>
    </source>
</evidence>
<proteinExistence type="predicted"/>
<feature type="transmembrane region" description="Helical" evidence="1">
    <location>
        <begin position="44"/>
        <end position="66"/>
    </location>
</feature>
<accession>A0A0G1HWZ7</accession>
<feature type="transmembrane region" description="Helical" evidence="1">
    <location>
        <begin position="6"/>
        <end position="23"/>
    </location>
</feature>
<keyword evidence="1" id="KW-0812">Transmembrane</keyword>
<evidence type="ECO:0000313" key="2">
    <source>
        <dbReference type="EMBL" id="KKT51158.1"/>
    </source>
</evidence>